<dbReference type="PROSITE" id="PS00374">
    <property type="entry name" value="MGMT"/>
    <property type="match status" value="1"/>
</dbReference>
<accession>A0ABP8R2V6</accession>
<dbReference type="Proteomes" id="UP001500394">
    <property type="component" value="Unassembled WGS sequence"/>
</dbReference>
<dbReference type="InterPro" id="IPR036631">
    <property type="entry name" value="MGMT_N_sf"/>
</dbReference>
<dbReference type="InterPro" id="IPR008332">
    <property type="entry name" value="MethylG_MeTrfase_N"/>
</dbReference>
<keyword evidence="7" id="KW-0234">DNA repair</keyword>
<dbReference type="SUPFAM" id="SSF46767">
    <property type="entry name" value="Methylated DNA-protein cysteine methyltransferase, C-terminal domain"/>
    <property type="match status" value="1"/>
</dbReference>
<dbReference type="Pfam" id="PF12833">
    <property type="entry name" value="HTH_18"/>
    <property type="match status" value="1"/>
</dbReference>
<evidence type="ECO:0000259" key="9">
    <source>
        <dbReference type="PROSITE" id="PS01124"/>
    </source>
</evidence>
<evidence type="ECO:0000313" key="11">
    <source>
        <dbReference type="Proteomes" id="UP001500394"/>
    </source>
</evidence>
<keyword evidence="2" id="KW-0489">Methyltransferase</keyword>
<evidence type="ECO:0000256" key="4">
    <source>
        <dbReference type="ARBA" id="ARBA00022763"/>
    </source>
</evidence>
<dbReference type="PANTHER" id="PTHR10815">
    <property type="entry name" value="METHYLATED-DNA--PROTEIN-CYSTEINE METHYLTRANSFERASE"/>
    <property type="match status" value="1"/>
</dbReference>
<comment type="catalytic activity">
    <reaction evidence="1">
        <text>a 4-O-methyl-thymidine in DNA + L-cysteinyl-[protein] = a thymidine in DNA + S-methyl-L-cysteinyl-[protein]</text>
        <dbReference type="Rhea" id="RHEA:53428"/>
        <dbReference type="Rhea" id="RHEA-COMP:10131"/>
        <dbReference type="Rhea" id="RHEA-COMP:10132"/>
        <dbReference type="Rhea" id="RHEA-COMP:13555"/>
        <dbReference type="Rhea" id="RHEA-COMP:13556"/>
        <dbReference type="ChEBI" id="CHEBI:29950"/>
        <dbReference type="ChEBI" id="CHEBI:82612"/>
        <dbReference type="ChEBI" id="CHEBI:137386"/>
        <dbReference type="ChEBI" id="CHEBI:137387"/>
        <dbReference type="EC" id="2.1.1.63"/>
    </reaction>
</comment>
<dbReference type="SMART" id="SM00342">
    <property type="entry name" value="HTH_ARAC"/>
    <property type="match status" value="1"/>
</dbReference>
<evidence type="ECO:0000256" key="8">
    <source>
        <dbReference type="ARBA" id="ARBA00049348"/>
    </source>
</evidence>
<name>A0ABP8R2V6_9SPHI</name>
<dbReference type="InterPro" id="IPR014048">
    <property type="entry name" value="MethylDNA_cys_MeTrfase_DNA-bd"/>
</dbReference>
<keyword evidence="3" id="KW-0808">Transferase</keyword>
<comment type="caution">
    <text evidence="10">The sequence shown here is derived from an EMBL/GenBank/DDBJ whole genome shotgun (WGS) entry which is preliminary data.</text>
</comment>
<dbReference type="Gene3D" id="3.30.160.70">
    <property type="entry name" value="Methylated DNA-protein cysteine methyltransferase domain"/>
    <property type="match status" value="1"/>
</dbReference>
<gene>
    <name evidence="10" type="ORF">GCM10023173_16800</name>
</gene>
<evidence type="ECO:0000256" key="7">
    <source>
        <dbReference type="ARBA" id="ARBA00023204"/>
    </source>
</evidence>
<dbReference type="InterPro" id="IPR009057">
    <property type="entry name" value="Homeodomain-like_sf"/>
</dbReference>
<dbReference type="CDD" id="cd06445">
    <property type="entry name" value="ATase"/>
    <property type="match status" value="1"/>
</dbReference>
<feature type="domain" description="HTH araC/xylS-type" evidence="9">
    <location>
        <begin position="14"/>
        <end position="111"/>
    </location>
</feature>
<keyword evidence="4" id="KW-0227">DNA damage</keyword>
<dbReference type="SUPFAM" id="SSF46689">
    <property type="entry name" value="Homeodomain-like"/>
    <property type="match status" value="2"/>
</dbReference>
<evidence type="ECO:0000256" key="1">
    <source>
        <dbReference type="ARBA" id="ARBA00001286"/>
    </source>
</evidence>
<proteinExistence type="predicted"/>
<sequence length="285" mass="32047">MKTSEMYLNYNRIEKAIAFIQANFKKQPSLEEIAAHVHLSPFHFQRLFQEWAGTTPKKFLQYISLQHAKHLLKETQSIAEATYMTGLSSSSRLHDLFVKVESMTPAEYKNGGAKLTIYYSTHLSPFGPICIASTEKGICHIAFVDPQKALSNIREQYPLANVIRKELPRHIEVLHIFDDSAQLKNPLHLHLKGTPFQLKVWEALLKVPKGCLTTYAHLAEAIGHPKASRAVGTAIGSNPIAYLIPCHRVIQSSGIFGGYMWGPIRKAAIIGWEQAQVKDITDETF</sequence>
<evidence type="ECO:0000256" key="3">
    <source>
        <dbReference type="ARBA" id="ARBA00022679"/>
    </source>
</evidence>
<dbReference type="PROSITE" id="PS01124">
    <property type="entry name" value="HTH_ARAC_FAMILY_2"/>
    <property type="match status" value="1"/>
</dbReference>
<dbReference type="InterPro" id="IPR036217">
    <property type="entry name" value="MethylDNA_cys_MeTrfase_DNAb"/>
</dbReference>
<dbReference type="Pfam" id="PF02870">
    <property type="entry name" value="Methyltransf_1N"/>
    <property type="match status" value="1"/>
</dbReference>
<dbReference type="Gene3D" id="1.10.10.10">
    <property type="entry name" value="Winged helix-like DNA-binding domain superfamily/Winged helix DNA-binding domain"/>
    <property type="match status" value="1"/>
</dbReference>
<dbReference type="RefSeq" id="WP_039052733.1">
    <property type="nucleotide sequence ID" value="NZ_BAABGR010000015.1"/>
</dbReference>
<evidence type="ECO:0000313" key="10">
    <source>
        <dbReference type="EMBL" id="GAA4516842.1"/>
    </source>
</evidence>
<evidence type="ECO:0000256" key="2">
    <source>
        <dbReference type="ARBA" id="ARBA00022603"/>
    </source>
</evidence>
<dbReference type="Pfam" id="PF01035">
    <property type="entry name" value="DNA_binding_1"/>
    <property type="match status" value="1"/>
</dbReference>
<keyword evidence="6" id="KW-0804">Transcription</keyword>
<dbReference type="NCBIfam" id="TIGR00589">
    <property type="entry name" value="ogt"/>
    <property type="match status" value="1"/>
</dbReference>
<evidence type="ECO:0000256" key="5">
    <source>
        <dbReference type="ARBA" id="ARBA00023015"/>
    </source>
</evidence>
<organism evidence="10 11">
    <name type="scientific">Sphingobacterium thermophilum</name>
    <dbReference type="NCBI Taxonomy" id="768534"/>
    <lineage>
        <taxon>Bacteria</taxon>
        <taxon>Pseudomonadati</taxon>
        <taxon>Bacteroidota</taxon>
        <taxon>Sphingobacteriia</taxon>
        <taxon>Sphingobacteriales</taxon>
        <taxon>Sphingobacteriaceae</taxon>
        <taxon>Sphingobacterium</taxon>
    </lineage>
</organism>
<keyword evidence="5" id="KW-0805">Transcription regulation</keyword>
<evidence type="ECO:0000256" key="6">
    <source>
        <dbReference type="ARBA" id="ARBA00023163"/>
    </source>
</evidence>
<dbReference type="InterPro" id="IPR036388">
    <property type="entry name" value="WH-like_DNA-bd_sf"/>
</dbReference>
<reference evidence="11" key="1">
    <citation type="journal article" date="2019" name="Int. J. Syst. Evol. Microbiol.">
        <title>The Global Catalogue of Microorganisms (GCM) 10K type strain sequencing project: providing services to taxonomists for standard genome sequencing and annotation.</title>
        <authorList>
            <consortium name="The Broad Institute Genomics Platform"/>
            <consortium name="The Broad Institute Genome Sequencing Center for Infectious Disease"/>
            <person name="Wu L."/>
            <person name="Ma J."/>
        </authorList>
    </citation>
    <scope>NUCLEOTIDE SEQUENCE [LARGE SCALE GENOMIC DNA]</scope>
    <source>
        <strain evidence="11">JCM 17858</strain>
    </source>
</reference>
<dbReference type="PANTHER" id="PTHR10815:SF13">
    <property type="entry name" value="METHYLATED-DNA--PROTEIN-CYSTEINE METHYLTRANSFERASE"/>
    <property type="match status" value="1"/>
</dbReference>
<dbReference type="Gene3D" id="1.10.10.60">
    <property type="entry name" value="Homeodomain-like"/>
    <property type="match status" value="2"/>
</dbReference>
<keyword evidence="11" id="KW-1185">Reference proteome</keyword>
<dbReference type="SUPFAM" id="SSF53155">
    <property type="entry name" value="Methylated DNA-protein cysteine methyltransferase domain"/>
    <property type="match status" value="1"/>
</dbReference>
<dbReference type="InterPro" id="IPR018060">
    <property type="entry name" value="HTH_AraC"/>
</dbReference>
<dbReference type="EMBL" id="BAABGR010000015">
    <property type="protein sequence ID" value="GAA4516842.1"/>
    <property type="molecule type" value="Genomic_DNA"/>
</dbReference>
<dbReference type="InterPro" id="IPR001497">
    <property type="entry name" value="MethylDNA_cys_MeTrfase_AS"/>
</dbReference>
<protein>
    <submittedName>
        <fullName evidence="10">Methylated-DNA--[protein]-cysteine S-methyltransferase</fullName>
    </submittedName>
</protein>
<comment type="catalytic activity">
    <reaction evidence="8">
        <text>a 6-O-methyl-2'-deoxyguanosine in DNA + L-cysteinyl-[protein] = S-methyl-L-cysteinyl-[protein] + a 2'-deoxyguanosine in DNA</text>
        <dbReference type="Rhea" id="RHEA:24000"/>
        <dbReference type="Rhea" id="RHEA-COMP:10131"/>
        <dbReference type="Rhea" id="RHEA-COMP:10132"/>
        <dbReference type="Rhea" id="RHEA-COMP:11367"/>
        <dbReference type="Rhea" id="RHEA-COMP:11368"/>
        <dbReference type="ChEBI" id="CHEBI:29950"/>
        <dbReference type="ChEBI" id="CHEBI:82612"/>
        <dbReference type="ChEBI" id="CHEBI:85445"/>
        <dbReference type="ChEBI" id="CHEBI:85448"/>
        <dbReference type="EC" id="2.1.1.63"/>
    </reaction>
</comment>